<dbReference type="InterPro" id="IPR036291">
    <property type="entry name" value="NAD(P)-bd_dom_sf"/>
</dbReference>
<name>A0A9W9C0T9_9PLEO</name>
<comment type="caution">
    <text evidence="5">The sequence shown here is derived from an EMBL/GenBank/DDBJ whole genome shotgun (WGS) entry which is preliminary data.</text>
</comment>
<dbReference type="CDD" id="cd05251">
    <property type="entry name" value="NmrA_like_SDR_a"/>
    <property type="match status" value="1"/>
</dbReference>
<accession>A0A9W9C0T9</accession>
<evidence type="ECO:0000313" key="5">
    <source>
        <dbReference type="EMBL" id="KAJ4337873.1"/>
    </source>
</evidence>
<feature type="domain" description="NmrA-like" evidence="4">
    <location>
        <begin position="9"/>
        <end position="293"/>
    </location>
</feature>
<dbReference type="Gene3D" id="3.90.25.10">
    <property type="entry name" value="UDP-galactose 4-epimerase, domain 1"/>
    <property type="match status" value="1"/>
</dbReference>
<dbReference type="EMBL" id="JAPEUV010000035">
    <property type="protein sequence ID" value="KAJ4337873.1"/>
    <property type="molecule type" value="Genomic_DNA"/>
</dbReference>
<dbReference type="Gene3D" id="3.40.50.720">
    <property type="entry name" value="NAD(P)-binding Rossmann-like Domain"/>
    <property type="match status" value="1"/>
</dbReference>
<gene>
    <name evidence="5" type="ORF">N0V87_004429</name>
</gene>
<dbReference type="PANTHER" id="PTHR42748">
    <property type="entry name" value="NITROGEN METABOLITE REPRESSION PROTEIN NMRA FAMILY MEMBER"/>
    <property type="match status" value="1"/>
</dbReference>
<keyword evidence="3" id="KW-0560">Oxidoreductase</keyword>
<proteinExistence type="inferred from homology"/>
<protein>
    <recommendedName>
        <fullName evidence="4">NmrA-like domain-containing protein</fullName>
    </recommendedName>
</protein>
<dbReference type="GO" id="GO:0016491">
    <property type="term" value="F:oxidoreductase activity"/>
    <property type="evidence" value="ECO:0007669"/>
    <property type="project" value="UniProtKB-KW"/>
</dbReference>
<dbReference type="Pfam" id="PF05368">
    <property type="entry name" value="NmrA"/>
    <property type="match status" value="1"/>
</dbReference>
<dbReference type="InterPro" id="IPR008030">
    <property type="entry name" value="NmrA-like"/>
</dbReference>
<keyword evidence="6" id="KW-1185">Reference proteome</keyword>
<evidence type="ECO:0000313" key="6">
    <source>
        <dbReference type="Proteomes" id="UP001140562"/>
    </source>
</evidence>
<keyword evidence="2" id="KW-0521">NADP</keyword>
<dbReference type="PANTHER" id="PTHR42748:SF30">
    <property type="entry name" value="NMRA-LIKE DOMAIN-CONTAINING PROTEIN"/>
    <property type="match status" value="1"/>
</dbReference>
<dbReference type="SUPFAM" id="SSF51735">
    <property type="entry name" value="NAD(P)-binding Rossmann-fold domains"/>
    <property type="match status" value="1"/>
</dbReference>
<organism evidence="5 6">
    <name type="scientific">Didymella glomerata</name>
    <dbReference type="NCBI Taxonomy" id="749621"/>
    <lineage>
        <taxon>Eukaryota</taxon>
        <taxon>Fungi</taxon>
        <taxon>Dikarya</taxon>
        <taxon>Ascomycota</taxon>
        <taxon>Pezizomycotina</taxon>
        <taxon>Dothideomycetes</taxon>
        <taxon>Pleosporomycetidae</taxon>
        <taxon>Pleosporales</taxon>
        <taxon>Pleosporineae</taxon>
        <taxon>Didymellaceae</taxon>
        <taxon>Didymella</taxon>
    </lineage>
</organism>
<dbReference type="OrthoDB" id="3358371at2759"/>
<evidence type="ECO:0000256" key="3">
    <source>
        <dbReference type="ARBA" id="ARBA00023002"/>
    </source>
</evidence>
<reference evidence="5" key="1">
    <citation type="submission" date="2022-10" db="EMBL/GenBank/DDBJ databases">
        <title>Tapping the CABI collections for fungal endophytes: first genome assemblies for Collariella, Neodidymelliopsis, Ascochyta clinopodiicola, Didymella pomorum, Didymosphaeria variabile, Neocosmospora piperis and Neocucurbitaria cava.</title>
        <authorList>
            <person name="Hill R."/>
        </authorList>
    </citation>
    <scope>NUCLEOTIDE SEQUENCE</scope>
    <source>
        <strain evidence="5">IMI 360193</strain>
    </source>
</reference>
<evidence type="ECO:0000256" key="2">
    <source>
        <dbReference type="ARBA" id="ARBA00022857"/>
    </source>
</evidence>
<dbReference type="GO" id="GO:0005634">
    <property type="term" value="C:nucleus"/>
    <property type="evidence" value="ECO:0007669"/>
    <property type="project" value="TreeGrafter"/>
</dbReference>
<sequence>MLQLEIMSQKLVTVFGATGAQGSSILRSLAANLSNQFALRGTTRDPSSDSAKRISALGIEIIKADGWNKASMVAAFNGSWGAFVNTNSDDAIFEDPENTKTEVDLGKLVVDAAIEADVEILVYSGLNSAKKITNGRVANPAFDDKYAIGEYAKSTGAFKSVVLASPGDYFENFSHVDLAPVFSGFPYIPSEDGTLVFRSPKWGGKEDVPFISISDDYGDIVHGIFLEPEIWNGKLVQAVSDIKSWEQSISAFEKVTGKKARFEEIPRWQDFDTYGVRALETVKLMFGFCQESSGRYYGEETEKYTAAGLKKAAAQARGLADDHTKLLTLEEFFKREFAGK</sequence>
<dbReference type="Proteomes" id="UP001140562">
    <property type="component" value="Unassembled WGS sequence"/>
</dbReference>
<evidence type="ECO:0000256" key="1">
    <source>
        <dbReference type="ARBA" id="ARBA00006328"/>
    </source>
</evidence>
<comment type="similarity">
    <text evidence="1">Belongs to the NmrA-type oxidoreductase family.</text>
</comment>
<evidence type="ECO:0000259" key="4">
    <source>
        <dbReference type="Pfam" id="PF05368"/>
    </source>
</evidence>
<dbReference type="AlphaFoldDB" id="A0A9W9C0T9"/>
<dbReference type="InterPro" id="IPR051164">
    <property type="entry name" value="NmrA-like_oxidored"/>
</dbReference>